<dbReference type="Pfam" id="PF00232">
    <property type="entry name" value="Glyco_hydro_1"/>
    <property type="match status" value="2"/>
</dbReference>
<dbReference type="RefSeq" id="WP_188596250.1">
    <property type="nucleotide sequence ID" value="NZ_BMNL01000002.1"/>
</dbReference>
<evidence type="ECO:0000256" key="4">
    <source>
        <dbReference type="PROSITE-ProRule" id="PRU10055"/>
    </source>
</evidence>
<dbReference type="NCBIfam" id="NF041004">
    <property type="entry name" value="Beta_gal_BgaS"/>
    <property type="match status" value="1"/>
</dbReference>
<dbReference type="GO" id="GO:0008422">
    <property type="term" value="F:beta-glucosidase activity"/>
    <property type="evidence" value="ECO:0007669"/>
    <property type="project" value="TreeGrafter"/>
</dbReference>
<comment type="caution">
    <text evidence="7">The sequence shown here is derived from an EMBL/GenBank/DDBJ whole genome shotgun (WGS) entry which is preliminary data.</text>
</comment>
<sequence length="484" mass="55252">MGTLFPKDFKFGWSQAGFQSEMGLPGDEDPNSDWFVWVHDRDNITAGLVSGDLPENGPAYWSLYRAFHDDAVKMGLNAARINIEWSRIFPKGMPRPVESNVNMERDEVIHVDIDGHDLEELDGAVNKAAVDRYRNILEDLKSRGIFIVLNMYHWSLPLWIHDPIRVRNGDLRGPSGWIDARTVVDFARFAGYVSWKFDDLVDMYSTMNEPNVVAWSGYIGIKSGFPPGRLDSSLAKKATSNLIRAHARAYDAIKLMTKKPVGIIYANNSYTPLTEKDAAAVELAERDSRWSFLDAVARDGDRDDLRNRLDWIGVNYYSRLMIRSTGNDSYAVVPGYGHVCNGSISRDGRPCSDFGWEIYPEGIYDVLIKYWSRYGIPIYVTENGIADSLDFWRPHYLVSHIHQVHKAMSEGVDVRGYMHWSLADNYEWASGFKMRFGLLQVDYASKRRLWRPSALIYREIAISKAIPDEFEHLTHVPLGKSFNS</sequence>
<protein>
    <submittedName>
        <fullName evidence="7">Beta-galactosidase</fullName>
    </submittedName>
</protein>
<evidence type="ECO:0000256" key="2">
    <source>
        <dbReference type="ARBA" id="ARBA00022801"/>
    </source>
</evidence>
<name>A0A830GY07_9CREN</name>
<dbReference type="Proteomes" id="UP000610960">
    <property type="component" value="Unassembled WGS sequence"/>
</dbReference>
<dbReference type="AlphaFoldDB" id="A0A830GY07"/>
<dbReference type="Gene3D" id="3.20.20.80">
    <property type="entry name" value="Glycosidases"/>
    <property type="match status" value="1"/>
</dbReference>
<dbReference type="PROSITE" id="PS00653">
    <property type="entry name" value="GLYCOSYL_HYDROL_F1_2"/>
    <property type="match status" value="1"/>
</dbReference>
<keyword evidence="8" id="KW-1185">Reference proteome</keyword>
<evidence type="ECO:0000313" key="8">
    <source>
        <dbReference type="Proteomes" id="UP000610960"/>
    </source>
</evidence>
<evidence type="ECO:0000256" key="1">
    <source>
        <dbReference type="ARBA" id="ARBA00010838"/>
    </source>
</evidence>
<dbReference type="InterPro" id="IPR001360">
    <property type="entry name" value="Glyco_hydro_1"/>
</dbReference>
<evidence type="ECO:0000256" key="3">
    <source>
        <dbReference type="ARBA" id="ARBA00023295"/>
    </source>
</evidence>
<dbReference type="GO" id="GO:0005975">
    <property type="term" value="P:carbohydrate metabolic process"/>
    <property type="evidence" value="ECO:0007669"/>
    <property type="project" value="InterPro"/>
</dbReference>
<gene>
    <name evidence="7" type="ORF">GCM10007981_09230</name>
</gene>
<dbReference type="EMBL" id="BMNL01000002">
    <property type="protein sequence ID" value="GGP20579.1"/>
    <property type="molecule type" value="Genomic_DNA"/>
</dbReference>
<dbReference type="PROSITE" id="PS00572">
    <property type="entry name" value="GLYCOSYL_HYDROL_F1_1"/>
    <property type="match status" value="1"/>
</dbReference>
<proteinExistence type="inferred from homology"/>
<dbReference type="InterPro" id="IPR053427">
    <property type="entry name" value="Beta-galactosidase"/>
</dbReference>
<keyword evidence="3 6" id="KW-0326">Glycosidase</keyword>
<dbReference type="PANTHER" id="PTHR10353">
    <property type="entry name" value="GLYCOSYL HYDROLASE"/>
    <property type="match status" value="1"/>
</dbReference>
<dbReference type="PANTHER" id="PTHR10353:SF209">
    <property type="entry name" value="GALACTOLIPID GALACTOSYLTRANSFERASE SFR2, CHLOROPLASTIC"/>
    <property type="match status" value="1"/>
</dbReference>
<comment type="similarity">
    <text evidence="1 5">Belongs to the glycosyl hydrolase 1 family.</text>
</comment>
<evidence type="ECO:0000256" key="6">
    <source>
        <dbReference type="RuleBase" id="RU004468"/>
    </source>
</evidence>
<evidence type="ECO:0000313" key="7">
    <source>
        <dbReference type="EMBL" id="GGP20579.1"/>
    </source>
</evidence>
<dbReference type="SUPFAM" id="SSF51445">
    <property type="entry name" value="(Trans)glycosidases"/>
    <property type="match status" value="1"/>
</dbReference>
<organism evidence="7 8">
    <name type="scientific">Thermocladium modestius</name>
    <dbReference type="NCBI Taxonomy" id="62609"/>
    <lineage>
        <taxon>Archaea</taxon>
        <taxon>Thermoproteota</taxon>
        <taxon>Thermoprotei</taxon>
        <taxon>Thermoproteales</taxon>
        <taxon>Thermoproteaceae</taxon>
        <taxon>Thermocladium</taxon>
    </lineage>
</organism>
<evidence type="ECO:0000256" key="5">
    <source>
        <dbReference type="RuleBase" id="RU003690"/>
    </source>
</evidence>
<dbReference type="InterPro" id="IPR018120">
    <property type="entry name" value="Glyco_hydro_1_AS"/>
</dbReference>
<keyword evidence="2 6" id="KW-0378">Hydrolase</keyword>
<feature type="active site" description="Nucleophile" evidence="4">
    <location>
        <position position="382"/>
    </location>
</feature>
<reference evidence="7" key="1">
    <citation type="journal article" date="2014" name="Int. J. Syst. Evol. Microbiol.">
        <title>Complete genome sequence of Corynebacterium casei LMG S-19264T (=DSM 44701T), isolated from a smear-ripened cheese.</title>
        <authorList>
            <consortium name="US DOE Joint Genome Institute (JGI-PGF)"/>
            <person name="Walter F."/>
            <person name="Albersmeier A."/>
            <person name="Kalinowski J."/>
            <person name="Ruckert C."/>
        </authorList>
    </citation>
    <scope>NUCLEOTIDE SEQUENCE</scope>
    <source>
        <strain evidence="7">JCM 10088</strain>
    </source>
</reference>
<dbReference type="OrthoDB" id="84443at2157"/>
<accession>A0A830GY07</accession>
<dbReference type="InterPro" id="IPR033132">
    <property type="entry name" value="GH_1_N_CS"/>
</dbReference>
<reference evidence="7" key="2">
    <citation type="submission" date="2020-09" db="EMBL/GenBank/DDBJ databases">
        <authorList>
            <person name="Sun Q."/>
            <person name="Ohkuma M."/>
        </authorList>
    </citation>
    <scope>NUCLEOTIDE SEQUENCE</scope>
    <source>
        <strain evidence="7">JCM 10088</strain>
    </source>
</reference>
<dbReference type="PRINTS" id="PR00131">
    <property type="entry name" value="GLHYDRLASE1"/>
</dbReference>
<dbReference type="InterPro" id="IPR017853">
    <property type="entry name" value="GH"/>
</dbReference>